<evidence type="ECO:0000256" key="3">
    <source>
        <dbReference type="SAM" id="SignalP"/>
    </source>
</evidence>
<evidence type="ECO:0000256" key="2">
    <source>
        <dbReference type="SAM" id="Phobius"/>
    </source>
</evidence>
<sequence length="664" mass="70030">MRLRGRHVERAMALVAALILLVGVAPAAVAAEPPHRSRAVPAAVDDFTYESLDADYWLVRSAAGTSELYTTETIVALFPEGDQNKGIVRRIPKADSGITHDTTVVNVTGAGGAPIPWWTEADDQWVYVLTGDDSYVHGAHTYVISYTMDDVVVRYQDTGADEFYWDMVGADHAQPFGTVKGRVHVAGDAAHGQMGGRAYCYRGAPGSTDRCEMAGPEPDTAWPDEVALWASSKSGRDAAASAIVFTAADTDVEANEGVTVAIGFAQRTFAAPTAPPPPPYPWWEWILPVLGLLAGLCGLVFLVVIRAFLRRNPDDSPVIVEYAPPVDESPTLSAGVLGVPARAFAAHVVDLAVRDKLQITASGDRGDADDFRVILRDDSGLGHDDRRIVTTLYGKDAAPGDSIDLGVFAANPPVRAVTYVRRIDAATVDRGYRSRRPGWIGGVRAALQFGGFVVAIVMLFFIGAVPSVLTALGALGGWIYLLSIVSAFAAFLVLPFIRLPETTLTVAGGTHRTYLEGIREYLGLAEEDRLRAAQSPRTADLVSGGRRPYGDRPNAPGADVVNLYERLLPYAVLFGMEQQWVEVIRAVAHPVAIGPRLALFDSVTSNSLSRASSSIGHLAATPVSGGGSSSSSGSSFSSSWSSSGGSSGGGFSGGGGGGGGFGGR</sequence>
<dbReference type="InterPro" id="IPR048389">
    <property type="entry name" value="YciQ-like_C"/>
</dbReference>
<keyword evidence="2" id="KW-0472">Membrane</keyword>
<dbReference type="EMBL" id="BAAAOG010000010">
    <property type="protein sequence ID" value="GAA1968252.1"/>
    <property type="molecule type" value="Genomic_DNA"/>
</dbReference>
<proteinExistence type="predicted"/>
<keyword evidence="7" id="KW-1185">Reference proteome</keyword>
<accession>A0ABN2RG04</accession>
<dbReference type="InterPro" id="IPR018702">
    <property type="entry name" value="DUF2207"/>
</dbReference>
<evidence type="ECO:0000259" key="5">
    <source>
        <dbReference type="Pfam" id="PF20990"/>
    </source>
</evidence>
<comment type="caution">
    <text evidence="6">The sequence shown here is derived from an EMBL/GenBank/DDBJ whole genome shotgun (WGS) entry which is preliminary data.</text>
</comment>
<organism evidence="6 7">
    <name type="scientific">Microbacterium deminutum</name>
    <dbReference type="NCBI Taxonomy" id="344164"/>
    <lineage>
        <taxon>Bacteria</taxon>
        <taxon>Bacillati</taxon>
        <taxon>Actinomycetota</taxon>
        <taxon>Actinomycetes</taxon>
        <taxon>Micrococcales</taxon>
        <taxon>Microbacteriaceae</taxon>
        <taxon>Microbacterium</taxon>
    </lineage>
</organism>
<feature type="domain" description="DUF2207" evidence="4">
    <location>
        <begin position="71"/>
        <end position="264"/>
    </location>
</feature>
<evidence type="ECO:0000313" key="6">
    <source>
        <dbReference type="EMBL" id="GAA1968252.1"/>
    </source>
</evidence>
<keyword evidence="2" id="KW-0812">Transmembrane</keyword>
<dbReference type="RefSeq" id="WP_344096949.1">
    <property type="nucleotide sequence ID" value="NZ_BAAAOG010000010.1"/>
</dbReference>
<evidence type="ECO:0000313" key="7">
    <source>
        <dbReference type="Proteomes" id="UP001499933"/>
    </source>
</evidence>
<evidence type="ECO:0000256" key="1">
    <source>
        <dbReference type="SAM" id="MobiDB-lite"/>
    </source>
</evidence>
<evidence type="ECO:0000259" key="4">
    <source>
        <dbReference type="Pfam" id="PF09972"/>
    </source>
</evidence>
<keyword evidence="3" id="KW-0732">Signal</keyword>
<feature type="chain" id="PRO_5045508763" description="DUF2207 domain-containing protein" evidence="3">
    <location>
        <begin position="31"/>
        <end position="664"/>
    </location>
</feature>
<feature type="signal peptide" evidence="3">
    <location>
        <begin position="1"/>
        <end position="30"/>
    </location>
</feature>
<feature type="region of interest" description="Disordered" evidence="1">
    <location>
        <begin position="621"/>
        <end position="664"/>
    </location>
</feature>
<feature type="transmembrane region" description="Helical" evidence="2">
    <location>
        <begin position="285"/>
        <end position="309"/>
    </location>
</feature>
<keyword evidence="2" id="KW-1133">Transmembrane helix</keyword>
<gene>
    <name evidence="6" type="ORF">GCM10009776_34110</name>
</gene>
<dbReference type="Pfam" id="PF09972">
    <property type="entry name" value="DUF2207"/>
    <property type="match status" value="1"/>
</dbReference>
<name>A0ABN2RG04_9MICO</name>
<feature type="domain" description="Predicted membrane protein YciQ-like C-terminal" evidence="5">
    <location>
        <begin position="321"/>
        <end position="582"/>
    </location>
</feature>
<feature type="transmembrane region" description="Helical" evidence="2">
    <location>
        <begin position="445"/>
        <end position="465"/>
    </location>
</feature>
<dbReference type="Proteomes" id="UP001499933">
    <property type="component" value="Unassembled WGS sequence"/>
</dbReference>
<dbReference type="Pfam" id="PF20990">
    <property type="entry name" value="DUF2207_C"/>
    <property type="match status" value="1"/>
</dbReference>
<reference evidence="6 7" key="1">
    <citation type="journal article" date="2019" name="Int. J. Syst. Evol. Microbiol.">
        <title>The Global Catalogue of Microorganisms (GCM) 10K type strain sequencing project: providing services to taxonomists for standard genome sequencing and annotation.</title>
        <authorList>
            <consortium name="The Broad Institute Genomics Platform"/>
            <consortium name="The Broad Institute Genome Sequencing Center for Infectious Disease"/>
            <person name="Wu L."/>
            <person name="Ma J."/>
        </authorList>
    </citation>
    <scope>NUCLEOTIDE SEQUENCE [LARGE SCALE GENOMIC DNA]</scope>
    <source>
        <strain evidence="6 7">JCM 14901</strain>
    </source>
</reference>
<evidence type="ECO:0008006" key="8">
    <source>
        <dbReference type="Google" id="ProtNLM"/>
    </source>
</evidence>
<feature type="transmembrane region" description="Helical" evidence="2">
    <location>
        <begin position="477"/>
        <end position="497"/>
    </location>
</feature>
<feature type="compositionally biased region" description="Gly residues" evidence="1">
    <location>
        <begin position="645"/>
        <end position="664"/>
    </location>
</feature>
<protein>
    <recommendedName>
        <fullName evidence="8">DUF2207 domain-containing protein</fullName>
    </recommendedName>
</protein>
<feature type="compositionally biased region" description="Low complexity" evidence="1">
    <location>
        <begin position="629"/>
        <end position="644"/>
    </location>
</feature>